<dbReference type="EMBL" id="MT141511">
    <property type="protein sequence ID" value="QJA64052.1"/>
    <property type="molecule type" value="Genomic_DNA"/>
</dbReference>
<protein>
    <submittedName>
        <fullName evidence="1">Uncharacterized protein</fullName>
    </submittedName>
</protein>
<evidence type="ECO:0000313" key="1">
    <source>
        <dbReference type="EMBL" id="QJA64052.1"/>
    </source>
</evidence>
<organism evidence="1">
    <name type="scientific">viral metagenome</name>
    <dbReference type="NCBI Taxonomy" id="1070528"/>
    <lineage>
        <taxon>unclassified sequences</taxon>
        <taxon>metagenomes</taxon>
        <taxon>organismal metagenomes</taxon>
    </lineage>
</organism>
<evidence type="ECO:0000313" key="2">
    <source>
        <dbReference type="EMBL" id="QJA83079.1"/>
    </source>
</evidence>
<name>A0A6M3J582_9ZZZZ</name>
<proteinExistence type="predicted"/>
<dbReference type="EMBL" id="MT142503">
    <property type="protein sequence ID" value="QJA83079.1"/>
    <property type="molecule type" value="Genomic_DNA"/>
</dbReference>
<reference evidence="1" key="1">
    <citation type="submission" date="2020-03" db="EMBL/GenBank/DDBJ databases">
        <title>The deep terrestrial virosphere.</title>
        <authorList>
            <person name="Holmfeldt K."/>
            <person name="Nilsson E."/>
            <person name="Simone D."/>
            <person name="Lopez-Fernandez M."/>
            <person name="Wu X."/>
            <person name="de Brujin I."/>
            <person name="Lundin D."/>
            <person name="Andersson A."/>
            <person name="Bertilsson S."/>
            <person name="Dopson M."/>
        </authorList>
    </citation>
    <scope>NUCLEOTIDE SEQUENCE</scope>
    <source>
        <strain evidence="2">MM415A00315</strain>
        <strain evidence="1">MM415B00552</strain>
    </source>
</reference>
<accession>A0A6M3J582</accession>
<gene>
    <name evidence="2" type="ORF">MM415A00315_0004</name>
    <name evidence="1" type="ORF">MM415B00552_0042</name>
</gene>
<sequence length="43" mass="4890">MDKVAWEYLEKIKQAQLKSIPYIRILLKGEVGNSTASPKEGKK</sequence>
<dbReference type="AlphaFoldDB" id="A0A6M3J582"/>